<dbReference type="InterPro" id="IPR018704">
    <property type="entry name" value="SecYEG/CpoB_TPR"/>
</dbReference>
<evidence type="ECO:0000256" key="1">
    <source>
        <dbReference type="SAM" id="Phobius"/>
    </source>
</evidence>
<evidence type="ECO:0000313" key="4">
    <source>
        <dbReference type="Proteomes" id="UP001652542"/>
    </source>
</evidence>
<comment type="caution">
    <text evidence="3">The sequence shown here is derived from an EMBL/GenBank/DDBJ whole genome shotgun (WGS) entry which is preliminary data.</text>
</comment>
<gene>
    <name evidence="3" type="ORF">OEW28_09990</name>
</gene>
<keyword evidence="1" id="KW-0472">Membrane</keyword>
<keyword evidence="4" id="KW-1185">Reference proteome</keyword>
<accession>A0ABT2ZD12</accession>
<sequence>MSETDSFIEEVAEEVRRDRLFALLRKYGWIGILAVVLIVGGAAWNEWQKAQAKAEAEAFGDAILAALDQDDPAARAETLATIPADQPGQGALLAFLAAEEAQTQGNLAAAEAALEGVAGDASAPESYRQLAQLKLLILKGPSMAADERDQKLAALAMPGAPYRPLAMEQQGLALVAEGKTEDALALFQQLAQEAGVTAGLRQRVLQMIVVLGGEPAGQ</sequence>
<protein>
    <submittedName>
        <fullName evidence="3">Tetratricopeptide repeat protein</fullName>
    </submittedName>
</protein>
<dbReference type="RefSeq" id="WP_263734619.1">
    <property type="nucleotide sequence ID" value="NZ_JAOWKY010000002.1"/>
</dbReference>
<evidence type="ECO:0000313" key="3">
    <source>
        <dbReference type="EMBL" id="MCV2868960.1"/>
    </source>
</evidence>
<dbReference type="Proteomes" id="UP001652542">
    <property type="component" value="Unassembled WGS sequence"/>
</dbReference>
<feature type="transmembrane region" description="Helical" evidence="1">
    <location>
        <begin position="27"/>
        <end position="44"/>
    </location>
</feature>
<organism evidence="3 4">
    <name type="scientific">Albidovulum marisflavi</name>
    <dbReference type="NCBI Taxonomy" id="2984159"/>
    <lineage>
        <taxon>Bacteria</taxon>
        <taxon>Pseudomonadati</taxon>
        <taxon>Pseudomonadota</taxon>
        <taxon>Alphaproteobacteria</taxon>
        <taxon>Rhodobacterales</taxon>
        <taxon>Paracoccaceae</taxon>
        <taxon>Albidovulum</taxon>
    </lineage>
</organism>
<reference evidence="3 4" key="1">
    <citation type="submission" date="2022-10" db="EMBL/GenBank/DDBJ databases">
        <title>Defluviimonas sp. nov., isolated from ocean surface water.</title>
        <authorList>
            <person name="He W."/>
            <person name="Wang L."/>
            <person name="Zhang D.-F."/>
        </authorList>
    </citation>
    <scope>NUCLEOTIDE SEQUENCE [LARGE SCALE GENOMIC DNA]</scope>
    <source>
        <strain evidence="3 4">WL0002</strain>
    </source>
</reference>
<feature type="domain" description="Ancillary SecYEG translocon subunit/Cell division coordinator CpoB TPR" evidence="2">
    <location>
        <begin position="29"/>
        <end position="207"/>
    </location>
</feature>
<proteinExistence type="predicted"/>
<keyword evidence="1" id="KW-1133">Transmembrane helix</keyword>
<dbReference type="EMBL" id="JAOWKY010000002">
    <property type="protein sequence ID" value="MCV2868960.1"/>
    <property type="molecule type" value="Genomic_DNA"/>
</dbReference>
<evidence type="ECO:0000259" key="2">
    <source>
        <dbReference type="Pfam" id="PF09976"/>
    </source>
</evidence>
<dbReference type="Pfam" id="PF09976">
    <property type="entry name" value="TPR_21"/>
    <property type="match status" value="1"/>
</dbReference>
<name>A0ABT2ZD12_9RHOB</name>
<keyword evidence="1" id="KW-0812">Transmembrane</keyword>